<feature type="transmembrane region" description="Helical" evidence="6">
    <location>
        <begin position="24"/>
        <end position="49"/>
    </location>
</feature>
<dbReference type="GO" id="GO:0005886">
    <property type="term" value="C:plasma membrane"/>
    <property type="evidence" value="ECO:0007669"/>
    <property type="project" value="UniProtKB-SubCell"/>
</dbReference>
<gene>
    <name evidence="7" type="ORF">CLV88_12034</name>
</gene>
<feature type="transmembrane region" description="Helical" evidence="6">
    <location>
        <begin position="84"/>
        <end position="107"/>
    </location>
</feature>
<comment type="subcellular location">
    <subcellularLocation>
        <location evidence="1">Cell membrane</location>
        <topology evidence="1">Multi-pass membrane protein</topology>
    </subcellularLocation>
</comment>
<accession>A0A2P8F670</accession>
<evidence type="ECO:0000313" key="8">
    <source>
        <dbReference type="Proteomes" id="UP000240418"/>
    </source>
</evidence>
<evidence type="ECO:0000256" key="6">
    <source>
        <dbReference type="SAM" id="Phobius"/>
    </source>
</evidence>
<keyword evidence="8" id="KW-1185">Reference proteome</keyword>
<feature type="transmembrane region" description="Helical" evidence="6">
    <location>
        <begin position="128"/>
        <end position="155"/>
    </location>
</feature>
<reference evidence="7 8" key="1">
    <citation type="submission" date="2018-03" db="EMBL/GenBank/DDBJ databases">
        <title>Genomic Encyclopedia of Archaeal and Bacterial Type Strains, Phase II (KMG-II): from individual species to whole genera.</title>
        <authorList>
            <person name="Goeker M."/>
        </authorList>
    </citation>
    <scope>NUCLEOTIDE SEQUENCE [LARGE SCALE GENOMIC DNA]</scope>
    <source>
        <strain evidence="7 8">DSM 100673</strain>
    </source>
</reference>
<dbReference type="PIRSF" id="PIRSF035875">
    <property type="entry name" value="RNase_BN"/>
    <property type="match status" value="1"/>
</dbReference>
<dbReference type="InterPro" id="IPR017039">
    <property type="entry name" value="Virul_fac_BrkB"/>
</dbReference>
<dbReference type="Pfam" id="PF03631">
    <property type="entry name" value="Virul_fac_BrkB"/>
    <property type="match status" value="1"/>
</dbReference>
<feature type="transmembrane region" description="Helical" evidence="6">
    <location>
        <begin position="175"/>
        <end position="192"/>
    </location>
</feature>
<keyword evidence="2" id="KW-1003">Cell membrane</keyword>
<dbReference type="OrthoDB" id="7163777at2"/>
<comment type="caution">
    <text evidence="7">The sequence shown here is derived from an EMBL/GenBank/DDBJ whole genome shotgun (WGS) entry which is preliminary data.</text>
</comment>
<evidence type="ECO:0000256" key="1">
    <source>
        <dbReference type="ARBA" id="ARBA00004651"/>
    </source>
</evidence>
<dbReference type="Proteomes" id="UP000240418">
    <property type="component" value="Unassembled WGS sequence"/>
</dbReference>
<evidence type="ECO:0000256" key="3">
    <source>
        <dbReference type="ARBA" id="ARBA00022692"/>
    </source>
</evidence>
<feature type="transmembrane region" description="Helical" evidence="6">
    <location>
        <begin position="239"/>
        <end position="261"/>
    </location>
</feature>
<dbReference type="RefSeq" id="WP_106610262.1">
    <property type="nucleotide sequence ID" value="NZ_PYGJ01000020.1"/>
</dbReference>
<evidence type="ECO:0000256" key="4">
    <source>
        <dbReference type="ARBA" id="ARBA00022989"/>
    </source>
</evidence>
<dbReference type="PANTHER" id="PTHR30213">
    <property type="entry name" value="INNER MEMBRANE PROTEIN YHJD"/>
    <property type="match status" value="1"/>
</dbReference>
<protein>
    <submittedName>
        <fullName evidence="7">Membrane protein</fullName>
    </submittedName>
</protein>
<keyword evidence="5 6" id="KW-0472">Membrane</keyword>
<sequence length="286" mass="31452">MSVYWTTFWDALARFGQKGGMVRASYIALAIMLAVFPFCIFALSLAGALSADTQVDDLVNFVFGGWPQEIAEPIEKELRAVLQYGGGTVTIGALLSIIFASNGVDAVRLVLTAAYRDEDPRPFWKTRLLAIGFVIAGTLLIISAGMLSVLVPLTLHFFGEWVPWLQNSILSNDQFRSIMTVLILLFAVYACHKWLPGVRHSDRSLAPGIILTVILWDIASRGFAFYIGHFSTYSVTYAGLAGIMTALIYLYMMAAIFVLGAEYNGRLFDLRSKAREAAQTDGPQAQ</sequence>
<dbReference type="NCBIfam" id="TIGR00765">
    <property type="entry name" value="yihY_not_rbn"/>
    <property type="match status" value="1"/>
</dbReference>
<dbReference type="AlphaFoldDB" id="A0A2P8F670"/>
<keyword evidence="3 6" id="KW-0812">Transmembrane</keyword>
<proteinExistence type="predicted"/>
<feature type="transmembrane region" description="Helical" evidence="6">
    <location>
        <begin position="204"/>
        <end position="227"/>
    </location>
</feature>
<dbReference type="EMBL" id="PYGJ01000020">
    <property type="protein sequence ID" value="PSL17182.1"/>
    <property type="molecule type" value="Genomic_DNA"/>
</dbReference>
<keyword evidence="4 6" id="KW-1133">Transmembrane helix</keyword>
<evidence type="ECO:0000313" key="7">
    <source>
        <dbReference type="EMBL" id="PSL17182.1"/>
    </source>
</evidence>
<evidence type="ECO:0000256" key="5">
    <source>
        <dbReference type="ARBA" id="ARBA00023136"/>
    </source>
</evidence>
<evidence type="ECO:0000256" key="2">
    <source>
        <dbReference type="ARBA" id="ARBA00022475"/>
    </source>
</evidence>
<organism evidence="7 8">
    <name type="scientific">Shimia abyssi</name>
    <dbReference type="NCBI Taxonomy" id="1662395"/>
    <lineage>
        <taxon>Bacteria</taxon>
        <taxon>Pseudomonadati</taxon>
        <taxon>Pseudomonadota</taxon>
        <taxon>Alphaproteobacteria</taxon>
        <taxon>Rhodobacterales</taxon>
        <taxon>Roseobacteraceae</taxon>
    </lineage>
</organism>
<name>A0A2P8F670_9RHOB</name>
<dbReference type="PANTHER" id="PTHR30213:SF0">
    <property type="entry name" value="UPF0761 MEMBRANE PROTEIN YIHY"/>
    <property type="match status" value="1"/>
</dbReference>